<dbReference type="OrthoDB" id="6354873at2759"/>
<comment type="subcellular location">
    <subcellularLocation>
        <location evidence="1">Membrane</location>
    </subcellularLocation>
</comment>
<keyword evidence="2 5" id="KW-0812">Transmembrane</keyword>
<evidence type="ECO:0000313" key="8">
    <source>
        <dbReference type="Proteomes" id="UP000070133"/>
    </source>
</evidence>
<evidence type="ECO:0000256" key="5">
    <source>
        <dbReference type="SAM" id="Phobius"/>
    </source>
</evidence>
<evidence type="ECO:0000256" key="1">
    <source>
        <dbReference type="ARBA" id="ARBA00004370"/>
    </source>
</evidence>
<evidence type="ECO:0000256" key="2">
    <source>
        <dbReference type="ARBA" id="ARBA00022692"/>
    </source>
</evidence>
<dbReference type="EMBL" id="LFZN01000036">
    <property type="protein sequence ID" value="KXT02892.1"/>
    <property type="molecule type" value="Genomic_DNA"/>
</dbReference>
<dbReference type="STRING" id="321146.A0A139HKI1"/>
<dbReference type="GO" id="GO:0016491">
    <property type="term" value="F:oxidoreductase activity"/>
    <property type="evidence" value="ECO:0007669"/>
    <property type="project" value="InterPro"/>
</dbReference>
<evidence type="ECO:0000256" key="3">
    <source>
        <dbReference type="ARBA" id="ARBA00022989"/>
    </source>
</evidence>
<comment type="caution">
    <text evidence="7">The sequence shown here is derived from an EMBL/GenBank/DDBJ whole genome shotgun (WGS) entry which is preliminary data.</text>
</comment>
<name>A0A139HKI1_9PEZI</name>
<dbReference type="Proteomes" id="UP000070133">
    <property type="component" value="Unassembled WGS sequence"/>
</dbReference>
<dbReference type="GO" id="GO:0016020">
    <property type="term" value="C:membrane"/>
    <property type="evidence" value="ECO:0007669"/>
    <property type="project" value="UniProtKB-SubCell"/>
</dbReference>
<reference evidence="7 8" key="1">
    <citation type="submission" date="2015-07" db="EMBL/GenBank/DDBJ databases">
        <title>Comparative genomics of the Sigatoka disease complex on banana suggests a link between parallel evolutionary changes in Pseudocercospora fijiensis and Pseudocercospora eumusae and increased virulence on the banana host.</title>
        <authorList>
            <person name="Chang T.-C."/>
            <person name="Salvucci A."/>
            <person name="Crous P.W."/>
            <person name="Stergiopoulos I."/>
        </authorList>
    </citation>
    <scope>NUCLEOTIDE SEQUENCE [LARGE SCALE GENOMIC DNA]</scope>
    <source>
        <strain evidence="7 8">CBS 114824</strain>
    </source>
</reference>
<evidence type="ECO:0000313" key="7">
    <source>
        <dbReference type="EMBL" id="KXT02892.1"/>
    </source>
</evidence>
<keyword evidence="4 5" id="KW-0472">Membrane</keyword>
<dbReference type="GO" id="GO:0005506">
    <property type="term" value="F:iron ion binding"/>
    <property type="evidence" value="ECO:0007669"/>
    <property type="project" value="InterPro"/>
</dbReference>
<accession>A0A139HKI1</accession>
<dbReference type="InterPro" id="IPR050307">
    <property type="entry name" value="Sterol_Desaturase_Related"/>
</dbReference>
<dbReference type="PANTHER" id="PTHR11863">
    <property type="entry name" value="STEROL DESATURASE"/>
    <property type="match status" value="1"/>
</dbReference>
<protein>
    <recommendedName>
        <fullName evidence="6">Fatty acid hydroxylase domain-containing protein</fullName>
    </recommendedName>
</protein>
<keyword evidence="3 5" id="KW-1133">Transmembrane helix</keyword>
<dbReference type="GO" id="GO:0008610">
    <property type="term" value="P:lipid biosynthetic process"/>
    <property type="evidence" value="ECO:0007669"/>
    <property type="project" value="InterPro"/>
</dbReference>
<sequence length="362" mass="42491">MATITETEVPAAQVLPMRNPKDSMTSTWRTKPRNEWNLHMWLCELLGMQPSDPKRETPIHQKTDKMPYLSPLACHKWVLVHALWPIAVQQLYYWYSGTNMHAIVAFLFYSIVFKINAIHEIAMLRDLGHRFGFLDGDKHARDEVPDIAVKKVFRSLSSTSTFRPLMVVFLAYRRSEVPSLSWWLPVEIGLYGIILDFWFYWYHRAMHDNDHLWKFHRTHHLTKHPNPLLTLYADAEQEILDIAGIPLLTYFTMKLIGVPMGFYDLWICHQYVVFTELFGHSGLRLYTTPPSTASWFLNLFDAQLVTEDHDLHHRKGWKKSHNYGKQTRLWDKVFGTCIDRIESVDDNVDFASPVGLNLFWSN</sequence>
<proteinExistence type="predicted"/>
<dbReference type="Pfam" id="PF04116">
    <property type="entry name" value="FA_hydroxylase"/>
    <property type="match status" value="1"/>
</dbReference>
<dbReference type="AlphaFoldDB" id="A0A139HKI1"/>
<keyword evidence="8" id="KW-1185">Reference proteome</keyword>
<dbReference type="InterPro" id="IPR006694">
    <property type="entry name" value="Fatty_acid_hydroxylase"/>
</dbReference>
<feature type="domain" description="Fatty acid hydroxylase" evidence="6">
    <location>
        <begin position="190"/>
        <end position="336"/>
    </location>
</feature>
<evidence type="ECO:0000259" key="6">
    <source>
        <dbReference type="Pfam" id="PF04116"/>
    </source>
</evidence>
<gene>
    <name evidence="7" type="ORF">AC578_1843</name>
</gene>
<feature type="transmembrane region" description="Helical" evidence="5">
    <location>
        <begin position="182"/>
        <end position="201"/>
    </location>
</feature>
<feature type="transmembrane region" description="Helical" evidence="5">
    <location>
        <begin position="93"/>
        <end position="115"/>
    </location>
</feature>
<evidence type="ECO:0000256" key="4">
    <source>
        <dbReference type="ARBA" id="ARBA00023136"/>
    </source>
</evidence>
<organism evidence="7 8">
    <name type="scientific">Pseudocercospora eumusae</name>
    <dbReference type="NCBI Taxonomy" id="321146"/>
    <lineage>
        <taxon>Eukaryota</taxon>
        <taxon>Fungi</taxon>
        <taxon>Dikarya</taxon>
        <taxon>Ascomycota</taxon>
        <taxon>Pezizomycotina</taxon>
        <taxon>Dothideomycetes</taxon>
        <taxon>Dothideomycetidae</taxon>
        <taxon>Mycosphaerellales</taxon>
        <taxon>Mycosphaerellaceae</taxon>
        <taxon>Pseudocercospora</taxon>
    </lineage>
</organism>